<feature type="domain" description="SET" evidence="1">
    <location>
        <begin position="18"/>
        <end position="268"/>
    </location>
</feature>
<reference evidence="2 3" key="1">
    <citation type="submission" date="2015-01" db="EMBL/GenBank/DDBJ databases">
        <title>The Genome Sequence of Exophiala xenobiotica CBS118157.</title>
        <authorList>
            <consortium name="The Broad Institute Genomics Platform"/>
            <person name="Cuomo C."/>
            <person name="de Hoog S."/>
            <person name="Gorbushina A."/>
            <person name="Stielow B."/>
            <person name="Teixiera M."/>
            <person name="Abouelleil A."/>
            <person name="Chapman S.B."/>
            <person name="Priest M."/>
            <person name="Young S.K."/>
            <person name="Wortman J."/>
            <person name="Nusbaum C."/>
            <person name="Birren B."/>
        </authorList>
    </citation>
    <scope>NUCLEOTIDE SEQUENCE [LARGE SCALE GENOMIC DNA]</scope>
    <source>
        <strain evidence="2 3">CBS 118157</strain>
    </source>
</reference>
<dbReference type="EMBL" id="KN847318">
    <property type="protein sequence ID" value="KIW58263.1"/>
    <property type="molecule type" value="Genomic_DNA"/>
</dbReference>
<dbReference type="STRING" id="348802.A0A0D2ERB9"/>
<evidence type="ECO:0000313" key="2">
    <source>
        <dbReference type="EMBL" id="KIW58263.1"/>
    </source>
</evidence>
<dbReference type="InterPro" id="IPR046341">
    <property type="entry name" value="SET_dom_sf"/>
</dbReference>
<dbReference type="InterPro" id="IPR050600">
    <property type="entry name" value="SETD3_SETD6_MTase"/>
</dbReference>
<keyword evidence="3" id="KW-1185">Reference proteome</keyword>
<dbReference type="GO" id="GO:0016279">
    <property type="term" value="F:protein-lysine N-methyltransferase activity"/>
    <property type="evidence" value="ECO:0007669"/>
    <property type="project" value="TreeGrafter"/>
</dbReference>
<dbReference type="RefSeq" id="XP_013318848.1">
    <property type="nucleotide sequence ID" value="XM_013463394.1"/>
</dbReference>
<dbReference type="PANTHER" id="PTHR13271">
    <property type="entry name" value="UNCHARACTERIZED PUTATIVE METHYLTRANSFERASE"/>
    <property type="match status" value="1"/>
</dbReference>
<dbReference type="PANTHER" id="PTHR13271:SF76">
    <property type="entry name" value="SET DOMAIN-CONTAINING PROTEIN 8"/>
    <property type="match status" value="1"/>
</dbReference>
<name>A0A0D2ERB9_9EURO</name>
<dbReference type="CDD" id="cd10527">
    <property type="entry name" value="SET_LSMT"/>
    <property type="match status" value="1"/>
</dbReference>
<sequence>MRQTSLPLENLQAWSHFNDVQLFDVLVEPHIIADGVDKGGGLLAQADHAEAEPLVAVPLDLVLSKQRVEEAAKSDKHLKELIEAAASLFQKPRTAVLLFLVYQMTINSPDNKGHALGFNNPFADYVKFLPKDIPLPTFYTPEERDLLIGTSLAEALDQKLVSLEREFESLKTATETIPWCQRAWWDEITGCLDIGDWKLADAMYRSRALDLPRGSSIGMVAVVDMANHASDDRYNARFEVDEDAGTVLLVVRDQRSIQAGEEVSIMYGAGGACEMIFSYGFLEDHASSAREMFLSLSIPAEDPFRLAKIRFAQEAPGVRIYVDDADQVHWDSTFVWWACVNQEDGLDFRVEQTVDGDTELKATWKDNDLEAEDLRSTLHEAPVRDIFVLRATVLVQQRVEEQGMRLAASEDDFENALPNPQIRPSTYDTIGRLRSLELELLTRAFETLERQKLQLLDSTVVRAYLQHGGSGADSSPGEFPEDFS</sequence>
<organism evidence="2 3">
    <name type="scientific">Exophiala xenobiotica</name>
    <dbReference type="NCBI Taxonomy" id="348802"/>
    <lineage>
        <taxon>Eukaryota</taxon>
        <taxon>Fungi</taxon>
        <taxon>Dikarya</taxon>
        <taxon>Ascomycota</taxon>
        <taxon>Pezizomycotina</taxon>
        <taxon>Eurotiomycetes</taxon>
        <taxon>Chaetothyriomycetidae</taxon>
        <taxon>Chaetothyriales</taxon>
        <taxon>Herpotrichiellaceae</taxon>
        <taxon>Exophiala</taxon>
    </lineage>
</organism>
<dbReference type="InterPro" id="IPR001214">
    <property type="entry name" value="SET_dom"/>
</dbReference>
<evidence type="ECO:0000313" key="3">
    <source>
        <dbReference type="Proteomes" id="UP000054342"/>
    </source>
</evidence>
<evidence type="ECO:0000259" key="1">
    <source>
        <dbReference type="PROSITE" id="PS50280"/>
    </source>
</evidence>
<dbReference type="Proteomes" id="UP000054342">
    <property type="component" value="Unassembled WGS sequence"/>
</dbReference>
<dbReference type="OrthoDB" id="441812at2759"/>
<dbReference type="EMBL" id="KN847318">
    <property type="protein sequence ID" value="KIW58264.1"/>
    <property type="molecule type" value="Genomic_DNA"/>
</dbReference>
<accession>A0A0D2ERB9</accession>
<gene>
    <name evidence="2" type="ORF">PV05_02802</name>
</gene>
<protein>
    <recommendedName>
        <fullName evidence="1">SET domain-containing protein</fullName>
    </recommendedName>
</protein>
<dbReference type="PROSITE" id="PS50280">
    <property type="entry name" value="SET"/>
    <property type="match status" value="1"/>
</dbReference>
<dbReference type="Gene3D" id="3.90.1410.10">
    <property type="entry name" value="set domain protein methyltransferase, domain 1"/>
    <property type="match status" value="1"/>
</dbReference>
<dbReference type="GeneID" id="25324710"/>
<dbReference type="HOGENOM" id="CLU_044629_0_0_1"/>
<dbReference type="SUPFAM" id="SSF82199">
    <property type="entry name" value="SET domain"/>
    <property type="match status" value="1"/>
</dbReference>
<dbReference type="GO" id="GO:0005634">
    <property type="term" value="C:nucleus"/>
    <property type="evidence" value="ECO:0007669"/>
    <property type="project" value="TreeGrafter"/>
</dbReference>
<dbReference type="RefSeq" id="XP_013318847.1">
    <property type="nucleotide sequence ID" value="XM_013463393.1"/>
</dbReference>
<dbReference type="AlphaFoldDB" id="A0A0D2ERB9"/>
<proteinExistence type="predicted"/>